<dbReference type="EMBL" id="CAJOAY010000129">
    <property type="protein sequence ID" value="CAF3551230.1"/>
    <property type="molecule type" value="Genomic_DNA"/>
</dbReference>
<accession>A0A819R0A6</accession>
<organism evidence="6 7">
    <name type="scientific">Adineta steineri</name>
    <dbReference type="NCBI Taxonomy" id="433720"/>
    <lineage>
        <taxon>Eukaryota</taxon>
        <taxon>Metazoa</taxon>
        <taxon>Spiralia</taxon>
        <taxon>Gnathifera</taxon>
        <taxon>Rotifera</taxon>
        <taxon>Eurotatoria</taxon>
        <taxon>Bdelloidea</taxon>
        <taxon>Adinetida</taxon>
        <taxon>Adinetidae</taxon>
        <taxon>Adineta</taxon>
    </lineage>
</organism>
<dbReference type="OrthoDB" id="9989249at2759"/>
<dbReference type="Proteomes" id="UP000663845">
    <property type="component" value="Unassembled WGS sequence"/>
</dbReference>
<feature type="region of interest" description="Disordered" evidence="1">
    <location>
        <begin position="588"/>
        <end position="630"/>
    </location>
</feature>
<dbReference type="EMBL" id="CAJNON010000340">
    <property type="protein sequence ID" value="CAF1206459.1"/>
    <property type="molecule type" value="Genomic_DNA"/>
</dbReference>
<evidence type="ECO:0000256" key="1">
    <source>
        <dbReference type="SAM" id="MobiDB-lite"/>
    </source>
</evidence>
<evidence type="ECO:0000313" key="6">
    <source>
        <dbReference type="EMBL" id="CAF4036806.1"/>
    </source>
</evidence>
<evidence type="ECO:0000313" key="3">
    <source>
        <dbReference type="EMBL" id="CAF1377445.1"/>
    </source>
</evidence>
<evidence type="ECO:0000313" key="2">
    <source>
        <dbReference type="EMBL" id="CAF1206459.1"/>
    </source>
</evidence>
<dbReference type="Proteomes" id="UP000663881">
    <property type="component" value="Unassembled WGS sequence"/>
</dbReference>
<dbReference type="AlphaFoldDB" id="A0A819R0A6"/>
<name>A0A819R0A6_9BILA</name>
<evidence type="ECO:0000313" key="5">
    <source>
        <dbReference type="EMBL" id="CAF3551230.1"/>
    </source>
</evidence>
<dbReference type="Proteomes" id="UP000663891">
    <property type="component" value="Unassembled WGS sequence"/>
</dbReference>
<dbReference type="Proteomes" id="UP000663844">
    <property type="component" value="Unassembled WGS sequence"/>
</dbReference>
<dbReference type="EMBL" id="CAJNOE010001034">
    <property type="protein sequence ID" value="CAF1377445.1"/>
    <property type="molecule type" value="Genomic_DNA"/>
</dbReference>
<proteinExistence type="predicted"/>
<protein>
    <submittedName>
        <fullName evidence="6">Uncharacterized protein</fullName>
    </submittedName>
</protein>
<feature type="compositionally biased region" description="Basic residues" evidence="1">
    <location>
        <begin position="598"/>
        <end position="615"/>
    </location>
</feature>
<gene>
    <name evidence="3" type="ORF">IZO911_LOCUS38212</name>
    <name evidence="4" type="ORF">JYZ213_LOCUS42371</name>
    <name evidence="5" type="ORF">OKA104_LOCUS4101</name>
    <name evidence="6" type="ORF">OXD698_LOCUS31650</name>
    <name evidence="2" type="ORF">VCS650_LOCUS25934</name>
</gene>
<feature type="compositionally biased region" description="Basic and acidic residues" evidence="1">
    <location>
        <begin position="619"/>
        <end position="630"/>
    </location>
</feature>
<sequence>MSNISSRTSPEELKVLTEIYNIFHPQELHFLIELNERWSQYDPNRIQNMTIILRETFASEHKEPDIERIITYFNSQDSIRIFSPVSVTTVLDLRDQTIHLNPYQSTCPICSSALTAEMADVLSVQVFTLKGKIDKGKVFSVSCKHNNTTFNMCPIVHVFPNYYQQDKVCSFTSQSLQSGNMVYLGGRQVFEHTLIENYTCQLLSKASSWQKFVDGLNLGAFNSNLTDTKIEWRKKLAMAFMKFKIIQFDLSLGSIIVSIPSSACQFDEWIWNEFPRLLTSFVYLWSNHKNLIGPCASNCSQCIVIDGHQKCRRRICRAKNVQVSTEEFNSLTVGCCRTPRIGSLFCDLHQHLQDTSDTSLTLSKKKKNKMRKSIPKLMRKKYQQHGFGATNCRTLKQKSQSYVERCNRSFGILAAVTNCKIVITYSEIFRSETLREIISLLCSTIRVLDNINTQAAEQLFSWVKTYANILSTLGWRRMPIYLLLIFHYKNLERVGIRPTRIFNIISSIPNVPTISLAYMADVKQVQQHEDTIKQTTTAAPPTTENKFKKTQRANFPEQFNLNSQPSKLNPSQAVQMTTIQGMVAHMEKQAQKQQTTMTRKHQRQQRKNQARRKSFKLQTKPDHQFHFNNS</sequence>
<evidence type="ECO:0000313" key="7">
    <source>
        <dbReference type="Proteomes" id="UP000663844"/>
    </source>
</evidence>
<evidence type="ECO:0000313" key="4">
    <source>
        <dbReference type="EMBL" id="CAF1480997.1"/>
    </source>
</evidence>
<dbReference type="EMBL" id="CAJNOG010001943">
    <property type="protein sequence ID" value="CAF1480997.1"/>
    <property type="molecule type" value="Genomic_DNA"/>
</dbReference>
<comment type="caution">
    <text evidence="6">The sequence shown here is derived from an EMBL/GenBank/DDBJ whole genome shotgun (WGS) entry which is preliminary data.</text>
</comment>
<dbReference type="Proteomes" id="UP000663860">
    <property type="component" value="Unassembled WGS sequence"/>
</dbReference>
<dbReference type="EMBL" id="CAJOAZ010003951">
    <property type="protein sequence ID" value="CAF4036806.1"/>
    <property type="molecule type" value="Genomic_DNA"/>
</dbReference>
<reference evidence="6" key="1">
    <citation type="submission" date="2021-02" db="EMBL/GenBank/DDBJ databases">
        <authorList>
            <person name="Nowell W R."/>
        </authorList>
    </citation>
    <scope>NUCLEOTIDE SEQUENCE</scope>
</reference>